<gene>
    <name evidence="2" type="ORF">CCHR01_16594</name>
</gene>
<dbReference type="Proteomes" id="UP001243330">
    <property type="component" value="Unassembled WGS sequence"/>
</dbReference>
<feature type="compositionally biased region" description="Low complexity" evidence="1">
    <location>
        <begin position="155"/>
        <end position="170"/>
    </location>
</feature>
<dbReference type="EMBL" id="JAQOWY010000531">
    <property type="protein sequence ID" value="KAK1840776.1"/>
    <property type="molecule type" value="Genomic_DNA"/>
</dbReference>
<proteinExistence type="predicted"/>
<protein>
    <submittedName>
        <fullName evidence="2">Uncharacterized protein</fullName>
    </submittedName>
</protein>
<sequence>MSEAICSLNGGGRLGWAVGCAGWHWHWHWLRNLSRNLSRNLPACLLPAVLGTDRSSKRPKARAAGESRALRGRLRAGGTLNGSGLGASFRRNMSRDTGRHVPSSESSRKPWLTVPAPTPDTRSPALADGWEEEGPPQGQVWLDQAAGSDTTTSHISIPRPRSPAPSTSTL</sequence>
<comment type="caution">
    <text evidence="2">The sequence shown here is derived from an EMBL/GenBank/DDBJ whole genome shotgun (WGS) entry which is preliminary data.</text>
</comment>
<evidence type="ECO:0000313" key="3">
    <source>
        <dbReference type="Proteomes" id="UP001243330"/>
    </source>
</evidence>
<accession>A0AAD9A3G3</accession>
<keyword evidence="3" id="KW-1185">Reference proteome</keyword>
<organism evidence="2 3">
    <name type="scientific">Colletotrichum chrysophilum</name>
    <dbReference type="NCBI Taxonomy" id="1836956"/>
    <lineage>
        <taxon>Eukaryota</taxon>
        <taxon>Fungi</taxon>
        <taxon>Dikarya</taxon>
        <taxon>Ascomycota</taxon>
        <taxon>Pezizomycotina</taxon>
        <taxon>Sordariomycetes</taxon>
        <taxon>Hypocreomycetidae</taxon>
        <taxon>Glomerellales</taxon>
        <taxon>Glomerellaceae</taxon>
        <taxon>Colletotrichum</taxon>
        <taxon>Colletotrichum gloeosporioides species complex</taxon>
    </lineage>
</organism>
<evidence type="ECO:0000256" key="1">
    <source>
        <dbReference type="SAM" id="MobiDB-lite"/>
    </source>
</evidence>
<evidence type="ECO:0000313" key="2">
    <source>
        <dbReference type="EMBL" id="KAK1840776.1"/>
    </source>
</evidence>
<reference evidence="2" key="1">
    <citation type="submission" date="2023-01" db="EMBL/GenBank/DDBJ databases">
        <title>Colletotrichum chrysophilum M932 genome sequence.</title>
        <authorList>
            <person name="Baroncelli R."/>
        </authorList>
    </citation>
    <scope>NUCLEOTIDE SEQUENCE</scope>
    <source>
        <strain evidence="2">M932</strain>
    </source>
</reference>
<dbReference type="AlphaFoldDB" id="A0AAD9A3G3"/>
<feature type="region of interest" description="Disordered" evidence="1">
    <location>
        <begin position="55"/>
        <end position="170"/>
    </location>
</feature>
<name>A0AAD9A3G3_9PEZI</name>